<protein>
    <submittedName>
        <fullName evidence="2">Phage terminase small subunit P27 family</fullName>
    </submittedName>
</protein>
<dbReference type="EMBL" id="SCLX01000115">
    <property type="protein sequence ID" value="RXF54708.1"/>
    <property type="molecule type" value="Genomic_DNA"/>
</dbReference>
<organism evidence="2 3">
    <name type="scientific">Lactobacillus crispatus</name>
    <dbReference type="NCBI Taxonomy" id="47770"/>
    <lineage>
        <taxon>Bacteria</taxon>
        <taxon>Bacillati</taxon>
        <taxon>Bacillota</taxon>
        <taxon>Bacilli</taxon>
        <taxon>Lactobacillales</taxon>
        <taxon>Lactobacillaceae</taxon>
        <taxon>Lactobacillus</taxon>
    </lineage>
</organism>
<dbReference type="AlphaFoldDB" id="A0A135ZES4"/>
<accession>A0A135ZES4</accession>
<gene>
    <name evidence="1" type="ORF">ABVC42_03670</name>
    <name evidence="2" type="ORF">ERD32_11615</name>
</gene>
<reference evidence="1" key="2">
    <citation type="submission" date="2024-06" db="EMBL/GenBank/DDBJ databases">
        <title>Vaginal Lactobacillus fatty acid response mechanisms reveal a metabolite-targeted strategy for bacterial vaginosis treatment.</title>
        <authorList>
            <person name="Zhu M."/>
            <person name="Blainey P.C."/>
            <person name="Bloom S.M."/>
            <person name="Kwon D.S."/>
        </authorList>
    </citation>
    <scope>NUCLEOTIDE SEQUENCE</scope>
    <source>
        <strain evidence="1">194_F1_1</strain>
    </source>
</reference>
<comment type="caution">
    <text evidence="2">The sequence shown here is derived from an EMBL/GenBank/DDBJ whole genome shotgun (WGS) entry which is preliminary data.</text>
</comment>
<proteinExistence type="predicted"/>
<keyword evidence="4" id="KW-1185">Reference proteome</keyword>
<evidence type="ECO:0000313" key="3">
    <source>
        <dbReference type="Proteomes" id="UP000289808"/>
    </source>
</evidence>
<evidence type="ECO:0000313" key="2">
    <source>
        <dbReference type="EMBL" id="RXF54708.1"/>
    </source>
</evidence>
<dbReference type="EMBL" id="JBETVU010000012">
    <property type="protein sequence ID" value="MES5149026.1"/>
    <property type="molecule type" value="Genomic_DNA"/>
</dbReference>
<dbReference type="NCBIfam" id="TIGR01558">
    <property type="entry name" value="sm_term_P27"/>
    <property type="match status" value="1"/>
</dbReference>
<sequence>MIGGSNLAKVDLSRPKVPTQAPKWLDKYGKLLWPKMANYLNKNPKVLRADEYLLQQYCSAYDVYRRAQQSLKDDGLQQKMFKTVVNPVTGEVINRDFAGYRKNPAYQMMSDSLSKLNSIGRELGLSPKARSEMIEYKAPDEKKQSITDSMKEFFKK</sequence>
<dbReference type="Pfam" id="PF05119">
    <property type="entry name" value="Terminase_4"/>
    <property type="match status" value="1"/>
</dbReference>
<dbReference type="RefSeq" id="WP_005719163.1">
    <property type="nucleotide sequence ID" value="NZ_CP033426.1"/>
</dbReference>
<name>A0A135ZES4_9LACO</name>
<evidence type="ECO:0000313" key="4">
    <source>
        <dbReference type="Proteomes" id="UP001434419"/>
    </source>
</evidence>
<dbReference type="Proteomes" id="UP000289808">
    <property type="component" value="Unassembled WGS sequence"/>
</dbReference>
<dbReference type="InterPro" id="IPR006448">
    <property type="entry name" value="Phage_term_ssu_P27"/>
</dbReference>
<evidence type="ECO:0000313" key="1">
    <source>
        <dbReference type="EMBL" id="MES5149026.1"/>
    </source>
</evidence>
<dbReference type="Proteomes" id="UP001434419">
    <property type="component" value="Unassembled WGS sequence"/>
</dbReference>
<reference evidence="2 3" key="1">
    <citation type="submission" date="2019-01" db="EMBL/GenBank/DDBJ databases">
        <title>The genome sequence of Lactobacillus crispatus L49.</title>
        <authorList>
            <person name="Zhong J."/>
            <person name="Zhang J."/>
        </authorList>
    </citation>
    <scope>NUCLEOTIDE SEQUENCE [LARGE SCALE GENOMIC DNA]</scope>
    <source>
        <strain evidence="2 3">L49</strain>
    </source>
</reference>